<keyword evidence="2" id="KW-1185">Reference proteome</keyword>
<sequence>MADPPAAPPERDSRPQDVSSVQLRLPLFWTQNLQVWFHQIEAQICLYCITSETTRYYDVASVLPPDVASELSDVLSTPKGTTPYQHLKTKNSPIRFIRRPPHPSPLSHRQETRRFCALRLTLTRDPFALSRSSRSFTHT</sequence>
<name>A0ACB8CCR5_DERSI</name>
<evidence type="ECO:0000313" key="2">
    <source>
        <dbReference type="Proteomes" id="UP000821865"/>
    </source>
</evidence>
<organism evidence="1 2">
    <name type="scientific">Dermacentor silvarum</name>
    <name type="common">Tick</name>
    <dbReference type="NCBI Taxonomy" id="543639"/>
    <lineage>
        <taxon>Eukaryota</taxon>
        <taxon>Metazoa</taxon>
        <taxon>Ecdysozoa</taxon>
        <taxon>Arthropoda</taxon>
        <taxon>Chelicerata</taxon>
        <taxon>Arachnida</taxon>
        <taxon>Acari</taxon>
        <taxon>Parasitiformes</taxon>
        <taxon>Ixodida</taxon>
        <taxon>Ixodoidea</taxon>
        <taxon>Ixodidae</taxon>
        <taxon>Rhipicephalinae</taxon>
        <taxon>Dermacentor</taxon>
    </lineage>
</organism>
<reference evidence="1" key="1">
    <citation type="submission" date="2020-05" db="EMBL/GenBank/DDBJ databases">
        <title>Large-scale comparative analyses of tick genomes elucidate their genetic diversity and vector capacities.</title>
        <authorList>
            <person name="Jia N."/>
            <person name="Wang J."/>
            <person name="Shi W."/>
            <person name="Du L."/>
            <person name="Sun Y."/>
            <person name="Zhan W."/>
            <person name="Jiang J."/>
            <person name="Wang Q."/>
            <person name="Zhang B."/>
            <person name="Ji P."/>
            <person name="Sakyi L.B."/>
            <person name="Cui X."/>
            <person name="Yuan T."/>
            <person name="Jiang B."/>
            <person name="Yang W."/>
            <person name="Lam T.T.-Y."/>
            <person name="Chang Q."/>
            <person name="Ding S."/>
            <person name="Wang X."/>
            <person name="Zhu J."/>
            <person name="Ruan X."/>
            <person name="Zhao L."/>
            <person name="Wei J."/>
            <person name="Que T."/>
            <person name="Du C."/>
            <person name="Cheng J."/>
            <person name="Dai P."/>
            <person name="Han X."/>
            <person name="Huang E."/>
            <person name="Gao Y."/>
            <person name="Liu J."/>
            <person name="Shao H."/>
            <person name="Ye R."/>
            <person name="Li L."/>
            <person name="Wei W."/>
            <person name="Wang X."/>
            <person name="Wang C."/>
            <person name="Yang T."/>
            <person name="Huo Q."/>
            <person name="Li W."/>
            <person name="Guo W."/>
            <person name="Chen H."/>
            <person name="Zhou L."/>
            <person name="Ni X."/>
            <person name="Tian J."/>
            <person name="Zhou Y."/>
            <person name="Sheng Y."/>
            <person name="Liu T."/>
            <person name="Pan Y."/>
            <person name="Xia L."/>
            <person name="Li J."/>
            <person name="Zhao F."/>
            <person name="Cao W."/>
        </authorList>
    </citation>
    <scope>NUCLEOTIDE SEQUENCE</scope>
    <source>
        <strain evidence="1">Dsil-2018</strain>
    </source>
</reference>
<protein>
    <submittedName>
        <fullName evidence="1">Uncharacterized protein</fullName>
    </submittedName>
</protein>
<dbReference type="Proteomes" id="UP000821865">
    <property type="component" value="Chromosome 7"/>
</dbReference>
<comment type="caution">
    <text evidence="1">The sequence shown here is derived from an EMBL/GenBank/DDBJ whole genome shotgun (WGS) entry which is preliminary data.</text>
</comment>
<gene>
    <name evidence="1" type="ORF">HPB49_001501</name>
</gene>
<dbReference type="EMBL" id="CM023476">
    <property type="protein sequence ID" value="KAH7940538.1"/>
    <property type="molecule type" value="Genomic_DNA"/>
</dbReference>
<accession>A0ACB8CCR5</accession>
<proteinExistence type="predicted"/>
<evidence type="ECO:0000313" key="1">
    <source>
        <dbReference type="EMBL" id="KAH7940538.1"/>
    </source>
</evidence>